<organism evidence="2 3">
    <name type="scientific">Vreelandella subglaciescola</name>
    <dbReference type="NCBI Taxonomy" id="29571"/>
    <lineage>
        <taxon>Bacteria</taxon>
        <taxon>Pseudomonadati</taxon>
        <taxon>Pseudomonadota</taxon>
        <taxon>Gammaproteobacteria</taxon>
        <taxon>Oceanospirillales</taxon>
        <taxon>Halomonadaceae</taxon>
        <taxon>Vreelandella</taxon>
    </lineage>
</organism>
<dbReference type="EMBL" id="LT670847">
    <property type="protein sequence ID" value="SHM40256.1"/>
    <property type="molecule type" value="Genomic_DNA"/>
</dbReference>
<evidence type="ECO:0000256" key="1">
    <source>
        <dbReference type="SAM" id="SignalP"/>
    </source>
</evidence>
<reference evidence="2 3" key="1">
    <citation type="submission" date="2016-11" db="EMBL/GenBank/DDBJ databases">
        <authorList>
            <person name="Jaros S."/>
            <person name="Januszkiewicz K."/>
            <person name="Wedrychowicz H."/>
        </authorList>
    </citation>
    <scope>NUCLEOTIDE SEQUENCE [LARGE SCALE GENOMIC DNA]</scope>
    <source>
        <strain evidence="2 3">ACAM 12</strain>
    </source>
</reference>
<accession>A0A1M7IHD5</accession>
<dbReference type="OrthoDB" id="14727at2"/>
<evidence type="ECO:0000313" key="2">
    <source>
        <dbReference type="EMBL" id="SHM40256.1"/>
    </source>
</evidence>
<proteinExistence type="predicted"/>
<dbReference type="Pfam" id="PF04214">
    <property type="entry name" value="DUF411"/>
    <property type="match status" value="1"/>
</dbReference>
<dbReference type="RefSeq" id="WP_079554524.1">
    <property type="nucleotide sequence ID" value="NZ_LT670847.1"/>
</dbReference>
<keyword evidence="3" id="KW-1185">Reference proteome</keyword>
<gene>
    <name evidence="2" type="ORF">SAMN05878437_2774</name>
</gene>
<dbReference type="Proteomes" id="UP000190911">
    <property type="component" value="Chromosome I"/>
</dbReference>
<dbReference type="InterPro" id="IPR007332">
    <property type="entry name" value="DUF411"/>
</dbReference>
<dbReference type="InParanoid" id="A0A1M7IHD5"/>
<feature type="signal peptide" evidence="1">
    <location>
        <begin position="1"/>
        <end position="23"/>
    </location>
</feature>
<keyword evidence="1" id="KW-0732">Signal</keyword>
<name>A0A1M7IHD5_9GAMM</name>
<protein>
    <submittedName>
        <fullName evidence="2">Uncharacterized conserved protein</fullName>
    </submittedName>
</protein>
<evidence type="ECO:0000313" key="3">
    <source>
        <dbReference type="Proteomes" id="UP000190911"/>
    </source>
</evidence>
<sequence length="146" mass="15484">MRRAFTPLLLAGLTTLGATAAQAALPETATLYKNPQCMCCDGYARHLEEQGVDVTVVSDVEMGRVKRQAGVPYGMGSCHTVKVGDYWIEGHVPLAALEAFFADTPDAAGIGLAGMPIGTPGMPGAKQEPYSVYTFSDHEATPYMTL</sequence>
<dbReference type="AlphaFoldDB" id="A0A1M7IHD5"/>
<dbReference type="STRING" id="29571.SAMN05878437_2774"/>
<feature type="chain" id="PRO_5013269142" evidence="1">
    <location>
        <begin position="24"/>
        <end position="146"/>
    </location>
</feature>